<feature type="transmembrane region" description="Helical" evidence="8">
    <location>
        <begin position="141"/>
        <end position="159"/>
    </location>
</feature>
<dbReference type="SUPFAM" id="SSF90123">
    <property type="entry name" value="ABC transporter transmembrane region"/>
    <property type="match status" value="1"/>
</dbReference>
<keyword evidence="2 8" id="KW-0812">Transmembrane</keyword>
<evidence type="ECO:0000259" key="9">
    <source>
        <dbReference type="PROSITE" id="PS50893"/>
    </source>
</evidence>
<reference evidence="11 12" key="1">
    <citation type="submission" date="2020-02" db="EMBL/GenBank/DDBJ databases">
        <title>Whole-genome analyses of novel actinobacteria.</title>
        <authorList>
            <person name="Sahin N."/>
            <person name="Tokatli A."/>
        </authorList>
    </citation>
    <scope>NUCLEOTIDE SEQUENCE [LARGE SCALE GENOMIC DNA]</scope>
    <source>
        <strain evidence="11 12">YC419</strain>
    </source>
</reference>
<feature type="transmembrane region" description="Helical" evidence="8">
    <location>
        <begin position="253"/>
        <end position="275"/>
    </location>
</feature>
<dbReference type="InterPro" id="IPR003593">
    <property type="entry name" value="AAA+_ATPase"/>
</dbReference>
<evidence type="ECO:0000256" key="6">
    <source>
        <dbReference type="ARBA" id="ARBA00023136"/>
    </source>
</evidence>
<dbReference type="PROSITE" id="PS00211">
    <property type="entry name" value="ABC_TRANSPORTER_1"/>
    <property type="match status" value="1"/>
</dbReference>
<dbReference type="InterPro" id="IPR003439">
    <property type="entry name" value="ABC_transporter-like_ATP-bd"/>
</dbReference>
<feature type="region of interest" description="Disordered" evidence="7">
    <location>
        <begin position="595"/>
        <end position="614"/>
    </location>
</feature>
<evidence type="ECO:0000256" key="5">
    <source>
        <dbReference type="ARBA" id="ARBA00022989"/>
    </source>
</evidence>
<keyword evidence="4 11" id="KW-0067">ATP-binding</keyword>
<dbReference type="Gene3D" id="3.40.50.300">
    <property type="entry name" value="P-loop containing nucleotide triphosphate hydrolases"/>
    <property type="match status" value="1"/>
</dbReference>
<evidence type="ECO:0000313" key="11">
    <source>
        <dbReference type="EMBL" id="NGO41281.1"/>
    </source>
</evidence>
<name>A0ABX0DQ49_9ACTN</name>
<keyword evidence="5 8" id="KW-1133">Transmembrane helix</keyword>
<comment type="subcellular location">
    <subcellularLocation>
        <location evidence="1">Cell membrane</location>
        <topology evidence="1">Multi-pass membrane protein</topology>
    </subcellularLocation>
</comment>
<proteinExistence type="predicted"/>
<dbReference type="InterPro" id="IPR039421">
    <property type="entry name" value="Type_1_exporter"/>
</dbReference>
<dbReference type="PANTHER" id="PTHR43394:SF1">
    <property type="entry name" value="ATP-BINDING CASSETTE SUB-FAMILY B MEMBER 10, MITOCHONDRIAL"/>
    <property type="match status" value="1"/>
</dbReference>
<dbReference type="Proteomes" id="UP001518140">
    <property type="component" value="Unassembled WGS sequence"/>
</dbReference>
<evidence type="ECO:0000256" key="2">
    <source>
        <dbReference type="ARBA" id="ARBA00022692"/>
    </source>
</evidence>
<dbReference type="InterPro" id="IPR011527">
    <property type="entry name" value="ABC1_TM_dom"/>
</dbReference>
<feature type="domain" description="ABC transmembrane type-1" evidence="10">
    <location>
        <begin position="17"/>
        <end position="310"/>
    </location>
</feature>
<protein>
    <submittedName>
        <fullName evidence="11">ABC transporter ATP-binding protein</fullName>
    </submittedName>
</protein>
<dbReference type="PROSITE" id="PS50929">
    <property type="entry name" value="ABC_TM1F"/>
    <property type="match status" value="1"/>
</dbReference>
<accession>A0ABX0DQ49</accession>
<keyword evidence="6 8" id="KW-0472">Membrane</keyword>
<dbReference type="SUPFAM" id="SSF52540">
    <property type="entry name" value="P-loop containing nucleoside triphosphate hydrolases"/>
    <property type="match status" value="1"/>
</dbReference>
<dbReference type="GO" id="GO:0005524">
    <property type="term" value="F:ATP binding"/>
    <property type="evidence" value="ECO:0007669"/>
    <property type="project" value="UniProtKB-KW"/>
</dbReference>
<evidence type="ECO:0000313" key="12">
    <source>
        <dbReference type="Proteomes" id="UP001518140"/>
    </source>
</evidence>
<comment type="caution">
    <text evidence="11">The sequence shown here is derived from an EMBL/GenBank/DDBJ whole genome shotgun (WGS) entry which is preliminary data.</text>
</comment>
<evidence type="ECO:0000256" key="8">
    <source>
        <dbReference type="SAM" id="Phobius"/>
    </source>
</evidence>
<evidence type="ECO:0000256" key="3">
    <source>
        <dbReference type="ARBA" id="ARBA00022741"/>
    </source>
</evidence>
<dbReference type="InterPro" id="IPR027417">
    <property type="entry name" value="P-loop_NTPase"/>
</dbReference>
<keyword evidence="12" id="KW-1185">Reference proteome</keyword>
<dbReference type="EMBL" id="JAAKZX010000007">
    <property type="protein sequence ID" value="NGO41281.1"/>
    <property type="molecule type" value="Genomic_DNA"/>
</dbReference>
<dbReference type="InterPro" id="IPR017871">
    <property type="entry name" value="ABC_transporter-like_CS"/>
</dbReference>
<feature type="domain" description="ABC transporter" evidence="9">
    <location>
        <begin position="345"/>
        <end position="585"/>
    </location>
</feature>
<sequence length="614" mass="66440">MASSLGLLMRAAPALTAVLVLLQILNAVGQAALLTLLGRIVGRLVVPDASAASLSLPGLVSRLSTELGVLAGVLVLTQATQLLQANLRLLLTQRVTWYTFERLLDVAVEADPAEFDRPEFHNRMERAKGASTRPTQISNSLLALIGSVSSVVSLSAVLLAVFPPLVPLLFLAVIPLLWANAASSRRAYQLTVTLSEHEHRRVYLRGLLMSRRSAVEVQAYGLAGYLRELSQRLFVQRYTALKHLAVRALPGQLFGALAAGAVLTAGIGTVAALALRGSISPAAAGSAVFVVMQLGGALGGMGLTVSQLYDSAVFLEDYRAFRALLPGLERRRSALRPAPRDFTTIYVDNVTFTYPAADRPAISEVSMRLNRGEIVALVGENGSGKTTLAKLVCNLYSPQQGCVWWDYCDLATVDPEEIRESIAVLMQDFGRYLFSVADNIGVGRVNQIDDREAIMMAAAQARADQFIADLPQGYDTVLGTIFSGSTDISGGQWQRIALARAFFRAAPLVVLDEPTASLDARAEHELYEGMRELFVGRTVLLITHRLLSVRSADRIYVLDSGQVVEAGTHEHLMRLGGRYAQMYQLQAANRDDVLNPHMGAESQQGDGPLPPWAR</sequence>
<keyword evidence="3" id="KW-0547">Nucleotide-binding</keyword>
<dbReference type="InterPro" id="IPR036640">
    <property type="entry name" value="ABC1_TM_sf"/>
</dbReference>
<organism evidence="11 12">
    <name type="scientific">Streptomyces ureilyticus</name>
    <dbReference type="NCBI Taxonomy" id="1775131"/>
    <lineage>
        <taxon>Bacteria</taxon>
        <taxon>Bacillati</taxon>
        <taxon>Actinomycetota</taxon>
        <taxon>Actinomycetes</taxon>
        <taxon>Kitasatosporales</taxon>
        <taxon>Streptomycetaceae</taxon>
        <taxon>Streptomyces</taxon>
    </lineage>
</organism>
<evidence type="ECO:0000256" key="1">
    <source>
        <dbReference type="ARBA" id="ARBA00004651"/>
    </source>
</evidence>
<dbReference type="PROSITE" id="PS50893">
    <property type="entry name" value="ABC_TRANSPORTER_2"/>
    <property type="match status" value="1"/>
</dbReference>
<dbReference type="PANTHER" id="PTHR43394">
    <property type="entry name" value="ATP-DEPENDENT PERMEASE MDL1, MITOCHONDRIAL"/>
    <property type="match status" value="1"/>
</dbReference>
<dbReference type="Gene3D" id="1.20.1560.10">
    <property type="entry name" value="ABC transporter type 1, transmembrane domain"/>
    <property type="match status" value="1"/>
</dbReference>
<evidence type="ECO:0000256" key="7">
    <source>
        <dbReference type="SAM" id="MobiDB-lite"/>
    </source>
</evidence>
<dbReference type="Pfam" id="PF00005">
    <property type="entry name" value="ABC_tran"/>
    <property type="match status" value="1"/>
</dbReference>
<evidence type="ECO:0000259" key="10">
    <source>
        <dbReference type="PROSITE" id="PS50929"/>
    </source>
</evidence>
<dbReference type="SMART" id="SM00382">
    <property type="entry name" value="AAA"/>
    <property type="match status" value="1"/>
</dbReference>
<feature type="transmembrane region" description="Helical" evidence="8">
    <location>
        <begin position="287"/>
        <end position="309"/>
    </location>
</feature>
<evidence type="ECO:0000256" key="4">
    <source>
        <dbReference type="ARBA" id="ARBA00022840"/>
    </source>
</evidence>
<gene>
    <name evidence="11" type="ORF">G6048_03560</name>
</gene>